<dbReference type="InterPro" id="IPR004358">
    <property type="entry name" value="Sig_transdc_His_kin-like_C"/>
</dbReference>
<keyword evidence="9" id="KW-0547">Nucleotide-binding</keyword>
<comment type="subcellular location">
    <subcellularLocation>
        <location evidence="2">Cell inner membrane</location>
        <topology evidence="2">Multi-pass membrane protein</topology>
    </subcellularLocation>
</comment>
<dbReference type="Gene3D" id="6.10.340.10">
    <property type="match status" value="1"/>
</dbReference>
<evidence type="ECO:0000256" key="11">
    <source>
        <dbReference type="ARBA" id="ARBA00022840"/>
    </source>
</evidence>
<dbReference type="GO" id="GO:0005886">
    <property type="term" value="C:plasma membrane"/>
    <property type="evidence" value="ECO:0007669"/>
    <property type="project" value="UniProtKB-SubCell"/>
</dbReference>
<feature type="domain" description="Histidine kinase" evidence="21">
    <location>
        <begin position="310"/>
        <end position="531"/>
    </location>
</feature>
<dbReference type="PANTHER" id="PTHR45339">
    <property type="entry name" value="HYBRID SIGNAL TRANSDUCTION HISTIDINE KINASE J"/>
    <property type="match status" value="1"/>
</dbReference>
<dbReference type="RefSeq" id="WP_312642313.1">
    <property type="nucleotide sequence ID" value="NZ_CP116967.1"/>
</dbReference>
<dbReference type="Gene3D" id="3.40.50.2300">
    <property type="match status" value="2"/>
</dbReference>
<dbReference type="SMART" id="SM00304">
    <property type="entry name" value="HAMP"/>
    <property type="match status" value="1"/>
</dbReference>
<organism evidence="25 26">
    <name type="scientific">Candidatus Nitrospira allomarina</name>
    <dbReference type="NCBI Taxonomy" id="3020900"/>
    <lineage>
        <taxon>Bacteria</taxon>
        <taxon>Pseudomonadati</taxon>
        <taxon>Nitrospirota</taxon>
        <taxon>Nitrospiria</taxon>
        <taxon>Nitrospirales</taxon>
        <taxon>Nitrospiraceae</taxon>
        <taxon>Nitrospira</taxon>
    </lineage>
</organism>
<dbReference type="PANTHER" id="PTHR45339:SF1">
    <property type="entry name" value="HYBRID SIGNAL TRANSDUCTION HISTIDINE KINASE J"/>
    <property type="match status" value="1"/>
</dbReference>
<dbReference type="InterPro" id="IPR003661">
    <property type="entry name" value="HisK_dim/P_dom"/>
</dbReference>
<dbReference type="InterPro" id="IPR003594">
    <property type="entry name" value="HATPase_dom"/>
</dbReference>
<dbReference type="FunFam" id="3.30.565.10:FF:000010">
    <property type="entry name" value="Sensor histidine kinase RcsC"/>
    <property type="match status" value="1"/>
</dbReference>
<evidence type="ECO:0000256" key="8">
    <source>
        <dbReference type="ARBA" id="ARBA00022692"/>
    </source>
</evidence>
<dbReference type="AlphaFoldDB" id="A0AA96GAA2"/>
<dbReference type="CDD" id="cd06225">
    <property type="entry name" value="HAMP"/>
    <property type="match status" value="1"/>
</dbReference>
<feature type="transmembrane region" description="Helical" evidence="20">
    <location>
        <begin position="12"/>
        <end position="34"/>
    </location>
</feature>
<evidence type="ECO:0000256" key="15">
    <source>
        <dbReference type="ARBA" id="ARBA00064003"/>
    </source>
</evidence>
<reference evidence="25 26" key="1">
    <citation type="submission" date="2023-01" db="EMBL/GenBank/DDBJ databases">
        <title>Cultivation and genomic characterization of new, ubiquitous marine nitrite-oxidizing bacteria from the Nitrospirales.</title>
        <authorList>
            <person name="Mueller A.J."/>
            <person name="Daebeler A."/>
            <person name="Herbold C.W."/>
            <person name="Kirkegaard R.H."/>
            <person name="Daims H."/>
        </authorList>
    </citation>
    <scope>NUCLEOTIDE SEQUENCE [LARGE SCALE GENOMIC DNA]</scope>
    <source>
        <strain evidence="25 26">VA</strain>
    </source>
</reference>
<evidence type="ECO:0000256" key="13">
    <source>
        <dbReference type="ARBA" id="ARBA00023012"/>
    </source>
</evidence>
<evidence type="ECO:0000256" key="17">
    <source>
        <dbReference type="PROSITE-ProRule" id="PRU00110"/>
    </source>
</evidence>
<dbReference type="Pfam" id="PF00072">
    <property type="entry name" value="Response_reg"/>
    <property type="match status" value="2"/>
</dbReference>
<dbReference type="SUPFAM" id="SSF158472">
    <property type="entry name" value="HAMP domain-like"/>
    <property type="match status" value="1"/>
</dbReference>
<feature type="domain" description="HPt" evidence="24">
    <location>
        <begin position="872"/>
        <end position="965"/>
    </location>
</feature>
<evidence type="ECO:0000256" key="1">
    <source>
        <dbReference type="ARBA" id="ARBA00000085"/>
    </source>
</evidence>
<evidence type="ECO:0000256" key="19">
    <source>
        <dbReference type="SAM" id="Coils"/>
    </source>
</evidence>
<evidence type="ECO:0000256" key="7">
    <source>
        <dbReference type="ARBA" id="ARBA00022679"/>
    </source>
</evidence>
<keyword evidence="5" id="KW-0997">Cell inner membrane</keyword>
<dbReference type="Pfam" id="PF01627">
    <property type="entry name" value="Hpt"/>
    <property type="match status" value="1"/>
</dbReference>
<dbReference type="EC" id="2.7.13.3" evidence="3"/>
<keyword evidence="10" id="KW-0418">Kinase</keyword>
<evidence type="ECO:0000256" key="2">
    <source>
        <dbReference type="ARBA" id="ARBA00004429"/>
    </source>
</evidence>
<sequence length="971" mass="108376">MKNIRINLVSKFNTLILSLITIMALGIGLIVALVQQNHQMEALHHHGMAIAAMVAQAGEYAMYTENQEALRQVLAQLDTNPDIAYVALRNAQTNILLSKSIHETIQIPVIDLQEKTAFPAFIRSYNAVNHGDGQTYLEFLAPVVTQPRTDDLFSATAVAPPQANVIGFVQFGFSLKRLEAQRATFLQSLAWYTLSFVLLASFITILLVRKITAPVKKLANVARDITAGNLDQPIEFTIDTKDEIHDLAVSFTQMFDWLRQYRREVESYQQSLEEKVTQRTQELSQAKDEALHLAEDAKAANQAKSEFLATMSHEIRTPMNGIIGMTDLLLDTELAKDQRYYATTVRNSGESLLTILNDILDFSKIEAGKLEFESIPFDLRQAVEETLELVGERALKKGLELVGWVFPDVHATVMGDPGRFRQVLLNLLSNAIKFTEHGEIGVQILRLEDGEHDIHIRVQVSDTGVGISPEAQKKIFESFSQADSSTTRKYGGTGLGLAICKRIVELSGGTIGVESQLGQGSVFWFTLRLQKYWQDLPSHVDTDQNILEGLRVCCVDDNDTNRHLLAQYAEDWGMRATSASSGMEALAVLRAGVARDKPFDLAILDMHMPNMDGLELVRAIKADPRIQNVRCLLLTSLGRRGDAKEAQRAGFQAYLTKPVRKTQLKQSLVAVMVPEQPTEKANQDTLVTLHSLKDKSRNQQPSTILVADDHTVNQELASLLLHKLGHEVEVVPNGKAAIETIQKRPFALILMDCQMPDMDGYATTKAIRAWEGEQRHTPIIAVTANAMSGDREKCLAAGMDDYLTKPIKPDKLRDMLRRWLPREERTAVPLHHIDDGVLLRKPLTNSDPLKTGSDTSQPLDAERLAEWRTLGGNEFVCKILKNFIREALECASQVQEAVTTENWEDLTLAAHGLKGICRNVGVQKLAELALALEQHDCHESFETVRHKLSALQEELARVQYALEHEVVQHST</sequence>
<evidence type="ECO:0000259" key="23">
    <source>
        <dbReference type="PROSITE" id="PS50885"/>
    </source>
</evidence>
<feature type="transmembrane region" description="Helical" evidence="20">
    <location>
        <begin position="189"/>
        <end position="208"/>
    </location>
</feature>
<dbReference type="Pfam" id="PF02518">
    <property type="entry name" value="HATPase_c"/>
    <property type="match status" value="1"/>
</dbReference>
<comment type="catalytic activity">
    <reaction evidence="1">
        <text>ATP + protein L-histidine = ADP + protein N-phospho-L-histidine.</text>
        <dbReference type="EC" id="2.7.13.3"/>
    </reaction>
</comment>
<dbReference type="EMBL" id="CP116967">
    <property type="protein sequence ID" value="WNM57617.1"/>
    <property type="molecule type" value="Genomic_DNA"/>
</dbReference>
<keyword evidence="13" id="KW-0902">Two-component regulatory system</keyword>
<accession>A0AA96GAA2</accession>
<dbReference type="Pfam" id="PF09984">
    <property type="entry name" value="sCache_4"/>
    <property type="match status" value="1"/>
</dbReference>
<dbReference type="SMART" id="SM00387">
    <property type="entry name" value="HATPase_c"/>
    <property type="match status" value="1"/>
</dbReference>
<dbReference type="SUPFAM" id="SSF47226">
    <property type="entry name" value="Histidine-containing phosphotransfer domain, HPT domain"/>
    <property type="match status" value="1"/>
</dbReference>
<dbReference type="PROSITE" id="PS50894">
    <property type="entry name" value="HPT"/>
    <property type="match status" value="1"/>
</dbReference>
<dbReference type="SMART" id="SM00388">
    <property type="entry name" value="HisKA"/>
    <property type="match status" value="1"/>
</dbReference>
<dbReference type="SUPFAM" id="SSF52172">
    <property type="entry name" value="CheY-like"/>
    <property type="match status" value="2"/>
</dbReference>
<dbReference type="SUPFAM" id="SSF47384">
    <property type="entry name" value="Homodimeric domain of signal transducing histidine kinase"/>
    <property type="match status" value="1"/>
</dbReference>
<keyword evidence="14 20" id="KW-0472">Membrane</keyword>
<keyword evidence="11" id="KW-0067">ATP-binding</keyword>
<comment type="subunit">
    <text evidence="15">At low DSF concentrations, interacts with RpfF.</text>
</comment>
<dbReference type="Gene3D" id="1.10.287.130">
    <property type="match status" value="1"/>
</dbReference>
<keyword evidence="4" id="KW-1003">Cell membrane</keyword>
<dbReference type="Proteomes" id="UP001302719">
    <property type="component" value="Chromosome"/>
</dbReference>
<evidence type="ECO:0000256" key="10">
    <source>
        <dbReference type="ARBA" id="ARBA00022777"/>
    </source>
</evidence>
<keyword evidence="19" id="KW-0175">Coiled coil</keyword>
<dbReference type="Pfam" id="PF00512">
    <property type="entry name" value="HisKA"/>
    <property type="match status" value="1"/>
</dbReference>
<dbReference type="CDD" id="cd00082">
    <property type="entry name" value="HisKA"/>
    <property type="match status" value="1"/>
</dbReference>
<dbReference type="InterPro" id="IPR019247">
    <property type="entry name" value="Histidine_kinase_BarA_N"/>
</dbReference>
<dbReference type="GO" id="GO:0000155">
    <property type="term" value="F:phosphorelay sensor kinase activity"/>
    <property type="evidence" value="ECO:0007669"/>
    <property type="project" value="InterPro"/>
</dbReference>
<evidence type="ECO:0000313" key="26">
    <source>
        <dbReference type="Proteomes" id="UP001302719"/>
    </source>
</evidence>
<dbReference type="PROSITE" id="PS50110">
    <property type="entry name" value="RESPONSE_REGULATORY"/>
    <property type="match status" value="2"/>
</dbReference>
<evidence type="ECO:0000256" key="3">
    <source>
        <dbReference type="ARBA" id="ARBA00012438"/>
    </source>
</evidence>
<evidence type="ECO:0000256" key="4">
    <source>
        <dbReference type="ARBA" id="ARBA00022475"/>
    </source>
</evidence>
<dbReference type="FunFam" id="1.10.287.130:FF:000002">
    <property type="entry name" value="Two-component osmosensing histidine kinase"/>
    <property type="match status" value="1"/>
</dbReference>
<feature type="modified residue" description="4-aspartylphosphate" evidence="18">
    <location>
        <position position="605"/>
    </location>
</feature>
<evidence type="ECO:0000259" key="21">
    <source>
        <dbReference type="PROSITE" id="PS50109"/>
    </source>
</evidence>
<proteinExistence type="predicted"/>
<evidence type="ECO:0000256" key="18">
    <source>
        <dbReference type="PROSITE-ProRule" id="PRU00169"/>
    </source>
</evidence>
<evidence type="ECO:0000259" key="24">
    <source>
        <dbReference type="PROSITE" id="PS50894"/>
    </source>
</evidence>
<evidence type="ECO:0000256" key="9">
    <source>
        <dbReference type="ARBA" id="ARBA00022741"/>
    </source>
</evidence>
<protein>
    <recommendedName>
        <fullName evidence="16">Sensory/regulatory protein RpfC</fullName>
        <ecNumber evidence="3">2.7.13.3</ecNumber>
    </recommendedName>
</protein>
<dbReference type="InterPro" id="IPR036890">
    <property type="entry name" value="HATPase_C_sf"/>
</dbReference>
<dbReference type="InterPro" id="IPR036641">
    <property type="entry name" value="HPT_dom_sf"/>
</dbReference>
<feature type="modified residue" description="4-aspartylphosphate" evidence="18">
    <location>
        <position position="752"/>
    </location>
</feature>
<feature type="domain" description="HAMP" evidence="23">
    <location>
        <begin position="209"/>
        <end position="263"/>
    </location>
</feature>
<evidence type="ECO:0000313" key="25">
    <source>
        <dbReference type="EMBL" id="WNM57617.1"/>
    </source>
</evidence>
<dbReference type="SMART" id="SM00448">
    <property type="entry name" value="REC"/>
    <property type="match status" value="2"/>
</dbReference>
<dbReference type="Pfam" id="PF00672">
    <property type="entry name" value="HAMP"/>
    <property type="match status" value="1"/>
</dbReference>
<keyword evidence="7" id="KW-0808">Transferase</keyword>
<evidence type="ECO:0000256" key="12">
    <source>
        <dbReference type="ARBA" id="ARBA00022989"/>
    </source>
</evidence>
<evidence type="ECO:0000256" key="14">
    <source>
        <dbReference type="ARBA" id="ARBA00023136"/>
    </source>
</evidence>
<name>A0AA96GAA2_9BACT</name>
<feature type="modified residue" description="Phosphohistidine" evidence="17">
    <location>
        <position position="911"/>
    </location>
</feature>
<dbReference type="InterPro" id="IPR005467">
    <property type="entry name" value="His_kinase_dom"/>
</dbReference>
<keyword evidence="26" id="KW-1185">Reference proteome</keyword>
<dbReference type="InterPro" id="IPR036097">
    <property type="entry name" value="HisK_dim/P_sf"/>
</dbReference>
<evidence type="ECO:0000256" key="5">
    <source>
        <dbReference type="ARBA" id="ARBA00022519"/>
    </source>
</evidence>
<evidence type="ECO:0000256" key="20">
    <source>
        <dbReference type="SAM" id="Phobius"/>
    </source>
</evidence>
<dbReference type="InterPro" id="IPR003660">
    <property type="entry name" value="HAMP_dom"/>
</dbReference>
<keyword evidence="8 20" id="KW-0812">Transmembrane</keyword>
<dbReference type="CDD" id="cd17546">
    <property type="entry name" value="REC_hyHK_CKI1_RcsC-like"/>
    <property type="match status" value="2"/>
</dbReference>
<feature type="domain" description="Response regulatory" evidence="22">
    <location>
        <begin position="551"/>
        <end position="672"/>
    </location>
</feature>
<gene>
    <name evidence="25" type="ORF">PP769_16850</name>
</gene>
<feature type="coiled-coil region" evidence="19">
    <location>
        <begin position="258"/>
        <end position="303"/>
    </location>
</feature>
<dbReference type="PROSITE" id="PS50109">
    <property type="entry name" value="HIS_KIN"/>
    <property type="match status" value="1"/>
</dbReference>
<dbReference type="KEGG" id="nall:PP769_16850"/>
<dbReference type="SUPFAM" id="SSF55874">
    <property type="entry name" value="ATPase domain of HSP90 chaperone/DNA topoisomerase II/histidine kinase"/>
    <property type="match status" value="1"/>
</dbReference>
<dbReference type="Gene3D" id="3.30.565.10">
    <property type="entry name" value="Histidine kinase-like ATPase, C-terminal domain"/>
    <property type="match status" value="1"/>
</dbReference>
<feature type="domain" description="Response regulatory" evidence="22">
    <location>
        <begin position="703"/>
        <end position="820"/>
    </location>
</feature>
<keyword evidence="12 20" id="KW-1133">Transmembrane helix</keyword>
<dbReference type="PRINTS" id="PR00344">
    <property type="entry name" value="BCTRLSENSOR"/>
</dbReference>
<dbReference type="InterPro" id="IPR011006">
    <property type="entry name" value="CheY-like_superfamily"/>
</dbReference>
<dbReference type="InterPro" id="IPR008207">
    <property type="entry name" value="Sig_transdc_His_kin_Hpt_dom"/>
</dbReference>
<dbReference type="Gene3D" id="1.20.120.160">
    <property type="entry name" value="HPT domain"/>
    <property type="match status" value="1"/>
</dbReference>
<dbReference type="InterPro" id="IPR001789">
    <property type="entry name" value="Sig_transdc_resp-reg_receiver"/>
</dbReference>
<dbReference type="CDD" id="cd00088">
    <property type="entry name" value="HPT"/>
    <property type="match status" value="1"/>
</dbReference>
<dbReference type="CDD" id="cd16922">
    <property type="entry name" value="HATPase_EvgS-ArcB-TorS-like"/>
    <property type="match status" value="1"/>
</dbReference>
<evidence type="ECO:0000256" key="16">
    <source>
        <dbReference type="ARBA" id="ARBA00068150"/>
    </source>
</evidence>
<keyword evidence="6 18" id="KW-0597">Phosphoprotein</keyword>
<evidence type="ECO:0000256" key="6">
    <source>
        <dbReference type="ARBA" id="ARBA00022553"/>
    </source>
</evidence>
<evidence type="ECO:0000259" key="22">
    <source>
        <dbReference type="PROSITE" id="PS50110"/>
    </source>
</evidence>
<dbReference type="PROSITE" id="PS50885">
    <property type="entry name" value="HAMP"/>
    <property type="match status" value="1"/>
</dbReference>
<dbReference type="GO" id="GO:0005524">
    <property type="term" value="F:ATP binding"/>
    <property type="evidence" value="ECO:0007669"/>
    <property type="project" value="UniProtKB-KW"/>
</dbReference>